<protein>
    <submittedName>
        <fullName evidence="5">Dihydroorotase</fullName>
        <ecNumber evidence="5">3.5.2.3</ecNumber>
    </submittedName>
</protein>
<keyword evidence="1" id="KW-0862">Zinc</keyword>
<evidence type="ECO:0000313" key="5">
    <source>
        <dbReference type="EMBL" id="MBY6139813.1"/>
    </source>
</evidence>
<dbReference type="InterPro" id="IPR032466">
    <property type="entry name" value="Metal_Hydrolase"/>
</dbReference>
<feature type="domain" description="Amidohydrolase 3" evidence="3">
    <location>
        <begin position="354"/>
        <end position="433"/>
    </location>
</feature>
<dbReference type="SUPFAM" id="SSF51338">
    <property type="entry name" value="Composite domain of metallo-dependent hydrolases"/>
    <property type="match status" value="1"/>
</dbReference>
<evidence type="ECO:0000256" key="1">
    <source>
        <dbReference type="ARBA" id="ARBA00022833"/>
    </source>
</evidence>
<evidence type="ECO:0000259" key="3">
    <source>
        <dbReference type="Pfam" id="PF07969"/>
    </source>
</evidence>
<dbReference type="InterPro" id="IPR011059">
    <property type="entry name" value="Metal-dep_hydrolase_composite"/>
</dbReference>
<dbReference type="NCBIfam" id="TIGR00857">
    <property type="entry name" value="pyrC_multi"/>
    <property type="match status" value="1"/>
</dbReference>
<evidence type="ECO:0000313" key="6">
    <source>
        <dbReference type="Proteomes" id="UP000766629"/>
    </source>
</evidence>
<dbReference type="InterPro" id="IPR024403">
    <property type="entry name" value="DHOase_cat"/>
</dbReference>
<keyword evidence="2" id="KW-0665">Pyrimidine biosynthesis</keyword>
<accession>A0ABS7NF27</accession>
<sequence>MSTLFTNARLIDPEGGSDTPGMVLVQNGRIAAVEKNVTDPDQLFRARNIRSEDVTHIDCGGKCLAPGIVDIGVKVCEPGERHKESYKSAGLAAAAGGVTTIVTRPDTAPAIDSPETLEFVTRRAQADAPVNVLPMAALTKGREGREMTEIGFLMDAGAVAFSDCDHVVSNTKVFQRALTYARSCGALVIAHPQEPVLSKGAAATSGKFAALYGLPAVSPMAERMGLDRDIALLEMTGAKYHADQITTARALPALERAKANGLDITAGTSIHHLTLNELDVAGYRSFFKVKPPLRSEDDRLAVVEAVRSGLIDIISSMHTPQDEESKRLPFEEAAAGAVALETLLPAALRLYHAELLDLPTLFRAMALNPARRLGLESGRLAAGAPADLVLFDADVPFVLDRFKLRSKSQNTPYDGQRVQGRVEATYVAGEPVYRRD</sequence>
<dbReference type="EC" id="3.5.2.3" evidence="5"/>
<dbReference type="Pfam" id="PF07969">
    <property type="entry name" value="Amidohydro_3"/>
    <property type="match status" value="1"/>
</dbReference>
<gene>
    <name evidence="5" type="primary">pyrC</name>
    <name evidence="5" type="ORF">KUV26_10240</name>
</gene>
<reference evidence="5 6" key="1">
    <citation type="submission" date="2021-06" db="EMBL/GenBank/DDBJ databases">
        <title>50 bacteria genomes isolated from Dapeng, Shenzhen, China.</title>
        <authorList>
            <person name="Zheng W."/>
            <person name="Yu S."/>
            <person name="Huang Y."/>
        </authorList>
    </citation>
    <scope>NUCLEOTIDE SEQUENCE [LARGE SCALE GENOMIC DNA]</scope>
    <source>
        <strain evidence="5 6">DP1N14-2</strain>
    </source>
</reference>
<feature type="domain" description="Dihydroorotase catalytic" evidence="4">
    <location>
        <begin position="61"/>
        <end position="247"/>
    </location>
</feature>
<keyword evidence="5" id="KW-0378">Hydrolase</keyword>
<comment type="caution">
    <text evidence="5">The sequence shown here is derived from an EMBL/GenBank/DDBJ whole genome shotgun (WGS) entry which is preliminary data.</text>
</comment>
<dbReference type="Proteomes" id="UP000766629">
    <property type="component" value="Unassembled WGS sequence"/>
</dbReference>
<dbReference type="InterPro" id="IPR050138">
    <property type="entry name" value="DHOase/Allantoinase_Hydrolase"/>
</dbReference>
<dbReference type="InterPro" id="IPR013108">
    <property type="entry name" value="Amidohydro_3"/>
</dbReference>
<dbReference type="Gene3D" id="2.30.40.10">
    <property type="entry name" value="Urease, subunit C, domain 1"/>
    <property type="match status" value="1"/>
</dbReference>
<evidence type="ECO:0000259" key="4">
    <source>
        <dbReference type="Pfam" id="PF12890"/>
    </source>
</evidence>
<dbReference type="Gene3D" id="3.20.20.140">
    <property type="entry name" value="Metal-dependent hydrolases"/>
    <property type="match status" value="1"/>
</dbReference>
<evidence type="ECO:0000256" key="2">
    <source>
        <dbReference type="ARBA" id="ARBA00022975"/>
    </source>
</evidence>
<dbReference type="RefSeq" id="WP_222508265.1">
    <property type="nucleotide sequence ID" value="NZ_JAHVJA010000003.1"/>
</dbReference>
<dbReference type="PANTHER" id="PTHR43668:SF2">
    <property type="entry name" value="ALLANTOINASE"/>
    <property type="match status" value="1"/>
</dbReference>
<organism evidence="5 6">
    <name type="scientific">Leisingera daeponensis</name>
    <dbReference type="NCBI Taxonomy" id="405746"/>
    <lineage>
        <taxon>Bacteria</taxon>
        <taxon>Pseudomonadati</taxon>
        <taxon>Pseudomonadota</taxon>
        <taxon>Alphaproteobacteria</taxon>
        <taxon>Rhodobacterales</taxon>
        <taxon>Roseobacteraceae</taxon>
        <taxon>Leisingera</taxon>
    </lineage>
</organism>
<proteinExistence type="predicted"/>
<dbReference type="SUPFAM" id="SSF51556">
    <property type="entry name" value="Metallo-dependent hydrolases"/>
    <property type="match status" value="1"/>
</dbReference>
<dbReference type="PANTHER" id="PTHR43668">
    <property type="entry name" value="ALLANTOINASE"/>
    <property type="match status" value="1"/>
</dbReference>
<dbReference type="EMBL" id="JAHVJA010000003">
    <property type="protein sequence ID" value="MBY6139813.1"/>
    <property type="molecule type" value="Genomic_DNA"/>
</dbReference>
<keyword evidence="6" id="KW-1185">Reference proteome</keyword>
<dbReference type="GO" id="GO:0004151">
    <property type="term" value="F:dihydroorotase activity"/>
    <property type="evidence" value="ECO:0007669"/>
    <property type="project" value="UniProtKB-EC"/>
</dbReference>
<dbReference type="InterPro" id="IPR004722">
    <property type="entry name" value="DHOase"/>
</dbReference>
<name>A0ABS7NF27_9RHOB</name>
<dbReference type="CDD" id="cd01317">
    <property type="entry name" value="DHOase_IIa"/>
    <property type="match status" value="1"/>
</dbReference>
<dbReference type="Pfam" id="PF12890">
    <property type="entry name" value="DHOase"/>
    <property type="match status" value="1"/>
</dbReference>